<feature type="transmembrane region" description="Helical" evidence="7">
    <location>
        <begin position="160"/>
        <end position="179"/>
    </location>
</feature>
<evidence type="ECO:0000256" key="4">
    <source>
        <dbReference type="ARBA" id="ARBA00022692"/>
    </source>
</evidence>
<reference evidence="9" key="1">
    <citation type="submission" date="2018-06" db="EMBL/GenBank/DDBJ databases">
        <authorList>
            <consortium name="Pathogen Informatics"/>
            <person name="Doyle S."/>
        </authorList>
    </citation>
    <scope>NUCLEOTIDE SEQUENCE [LARGE SCALE GENOMIC DNA]</scope>
    <source>
        <strain evidence="9">NCTC12218</strain>
    </source>
</reference>
<dbReference type="InterPro" id="IPR011701">
    <property type="entry name" value="MFS"/>
</dbReference>
<feature type="transmembrane region" description="Helical" evidence="7">
    <location>
        <begin position="365"/>
        <end position="385"/>
    </location>
</feature>
<feature type="transmembrane region" description="Helical" evidence="7">
    <location>
        <begin position="300"/>
        <end position="319"/>
    </location>
</feature>
<keyword evidence="2" id="KW-0813">Transport</keyword>
<protein>
    <submittedName>
        <fullName evidence="9">Major facilitator family transporter</fullName>
    </submittedName>
</protein>
<dbReference type="Proteomes" id="UP000264146">
    <property type="component" value="Chromosome"/>
</dbReference>
<evidence type="ECO:0000256" key="5">
    <source>
        <dbReference type="ARBA" id="ARBA00022989"/>
    </source>
</evidence>
<evidence type="ECO:0000313" key="10">
    <source>
        <dbReference type="Proteomes" id="UP000264146"/>
    </source>
</evidence>
<sequence>MRKSIILVTFETISLFFSSIFTFACGFYILKITQSGSVFGSYLAVLAFVTTISAPFIGSLIDRTSNKKILLMGQFISVCTLLMFYIFYNEEVYTIFTAMMILVFVDSIVKITITSNLKFITGDYIEKIVSIRQTIQSSSILLTPIIGGFIVTIININLLALINSLTELIAFFLLLLLTFKSGNAISKEQKFLTSFIEGFKHLSLINNLKVIFIVSLFINFLCNSLIVGLPIIIIKILNLKANYLGVAESTIGGAIVTSSVLLSILNIHNRLKLLYIISMILQSLSLLIVASTRFYSISEMNIFIIILIANAFLGFSVSLNNIPFQIILQQTIDEKFKSRVFSIIQSLNASLTPFSYFIFGFLIPLNYAIVYAICALGILILLFYFKLRYNFNENSITE</sequence>
<feature type="transmembrane region" description="Helical" evidence="7">
    <location>
        <begin position="36"/>
        <end position="57"/>
    </location>
</feature>
<dbReference type="GO" id="GO:0005886">
    <property type="term" value="C:plasma membrane"/>
    <property type="evidence" value="ECO:0007669"/>
    <property type="project" value="UniProtKB-SubCell"/>
</dbReference>
<feature type="transmembrane region" description="Helical" evidence="7">
    <location>
        <begin position="69"/>
        <end position="87"/>
    </location>
</feature>
<dbReference type="PANTHER" id="PTHR43266:SF2">
    <property type="entry name" value="MAJOR FACILITATOR SUPERFAMILY (MFS) PROFILE DOMAIN-CONTAINING PROTEIN"/>
    <property type="match status" value="1"/>
</dbReference>
<dbReference type="EMBL" id="LR962863">
    <property type="protein sequence ID" value="CAD7359367.1"/>
    <property type="molecule type" value="Genomic_DNA"/>
</dbReference>
<dbReference type="PANTHER" id="PTHR43266">
    <property type="entry name" value="MACROLIDE-EFFLUX PROTEIN"/>
    <property type="match status" value="1"/>
</dbReference>
<keyword evidence="5 7" id="KW-1133">Transmembrane helix</keyword>
<keyword evidence="6 7" id="KW-0472">Membrane</keyword>
<dbReference type="RefSeq" id="WP_126496610.1">
    <property type="nucleotide sequence ID" value="NZ_LR962863.1"/>
</dbReference>
<evidence type="ECO:0000256" key="2">
    <source>
        <dbReference type="ARBA" id="ARBA00022448"/>
    </source>
</evidence>
<dbReference type="GO" id="GO:0022857">
    <property type="term" value="F:transmembrane transporter activity"/>
    <property type="evidence" value="ECO:0007669"/>
    <property type="project" value="InterPro"/>
</dbReference>
<keyword evidence="3" id="KW-1003">Cell membrane</keyword>
<dbReference type="SUPFAM" id="SSF103473">
    <property type="entry name" value="MFS general substrate transporter"/>
    <property type="match status" value="1"/>
</dbReference>
<evidence type="ECO:0000256" key="6">
    <source>
        <dbReference type="ARBA" id="ARBA00023136"/>
    </source>
</evidence>
<dbReference type="PROSITE" id="PS51257">
    <property type="entry name" value="PROKAR_LIPOPROTEIN"/>
    <property type="match status" value="1"/>
</dbReference>
<feature type="transmembrane region" description="Helical" evidence="7">
    <location>
        <begin position="134"/>
        <end position="154"/>
    </location>
</feature>
<accession>A0A7Z7VWY3</accession>
<name>A0A7Z7VWY3_STASC</name>
<evidence type="ECO:0000313" key="9">
    <source>
        <dbReference type="EMBL" id="SUM88207.1"/>
    </source>
</evidence>
<comment type="subcellular location">
    <subcellularLocation>
        <location evidence="1">Cell membrane</location>
        <topology evidence="1">Multi-pass membrane protein</topology>
    </subcellularLocation>
</comment>
<proteinExistence type="predicted"/>
<evidence type="ECO:0000256" key="7">
    <source>
        <dbReference type="SAM" id="Phobius"/>
    </source>
</evidence>
<feature type="transmembrane region" description="Helical" evidence="7">
    <location>
        <begin position="12"/>
        <end position="30"/>
    </location>
</feature>
<dbReference type="AlphaFoldDB" id="A0A7Z7VWY3"/>
<evidence type="ECO:0000313" key="8">
    <source>
        <dbReference type="EMBL" id="CAD7359367.1"/>
    </source>
</evidence>
<gene>
    <name evidence="9" type="ORF">NCTC12218_01002</name>
</gene>
<dbReference type="InterPro" id="IPR036259">
    <property type="entry name" value="MFS_trans_sf"/>
</dbReference>
<reference evidence="8 10" key="2">
    <citation type="submission" date="2020-11" db="EMBL/GenBank/DDBJ databases">
        <authorList>
            <consortium name="Pathogen Informatics"/>
        </authorList>
    </citation>
    <scope>NUCLEOTIDE SEQUENCE [LARGE SCALE GENOMIC DNA]</scope>
    <source>
        <strain evidence="8 10">NCTC12218</strain>
    </source>
</reference>
<feature type="transmembrane region" description="Helical" evidence="7">
    <location>
        <begin position="340"/>
        <end position="359"/>
    </location>
</feature>
<organism evidence="9">
    <name type="scientific">Staphylococcus schleiferi</name>
    <dbReference type="NCBI Taxonomy" id="1295"/>
    <lineage>
        <taxon>Bacteria</taxon>
        <taxon>Bacillati</taxon>
        <taxon>Bacillota</taxon>
        <taxon>Bacilli</taxon>
        <taxon>Bacillales</taxon>
        <taxon>Staphylococcaceae</taxon>
        <taxon>Staphylococcus</taxon>
    </lineage>
</organism>
<dbReference type="Pfam" id="PF07690">
    <property type="entry name" value="MFS_1"/>
    <property type="match status" value="1"/>
</dbReference>
<feature type="transmembrane region" description="Helical" evidence="7">
    <location>
        <begin position="93"/>
        <end position="113"/>
    </location>
</feature>
<feature type="transmembrane region" description="Helical" evidence="7">
    <location>
        <begin position="273"/>
        <end position="294"/>
    </location>
</feature>
<dbReference type="CDD" id="cd06173">
    <property type="entry name" value="MFS_MefA_like"/>
    <property type="match status" value="1"/>
</dbReference>
<keyword evidence="4 7" id="KW-0812">Transmembrane</keyword>
<evidence type="ECO:0000256" key="1">
    <source>
        <dbReference type="ARBA" id="ARBA00004651"/>
    </source>
</evidence>
<feature type="transmembrane region" description="Helical" evidence="7">
    <location>
        <begin position="210"/>
        <end position="237"/>
    </location>
</feature>
<dbReference type="EMBL" id="UHEF01000001">
    <property type="protein sequence ID" value="SUM88207.1"/>
    <property type="molecule type" value="Genomic_DNA"/>
</dbReference>
<dbReference type="Gene3D" id="1.20.1250.20">
    <property type="entry name" value="MFS general substrate transporter like domains"/>
    <property type="match status" value="2"/>
</dbReference>
<feature type="transmembrane region" description="Helical" evidence="7">
    <location>
        <begin position="243"/>
        <end position="266"/>
    </location>
</feature>
<evidence type="ECO:0000256" key="3">
    <source>
        <dbReference type="ARBA" id="ARBA00022475"/>
    </source>
</evidence>